<feature type="compositionally biased region" description="Basic and acidic residues" evidence="1">
    <location>
        <begin position="464"/>
        <end position="503"/>
    </location>
</feature>
<dbReference type="PANTHER" id="PTHR23322">
    <property type="entry name" value="FAS-ASSOCIATED PROTEIN"/>
    <property type="match status" value="1"/>
</dbReference>
<dbReference type="CDD" id="cd01767">
    <property type="entry name" value="UBX"/>
    <property type="match status" value="1"/>
</dbReference>
<feature type="region of interest" description="Disordered" evidence="1">
    <location>
        <begin position="192"/>
        <end position="214"/>
    </location>
</feature>
<feature type="region of interest" description="Disordered" evidence="1">
    <location>
        <begin position="228"/>
        <end position="375"/>
    </location>
</feature>
<dbReference type="KEGG" id="jre:108997126"/>
<keyword evidence="2" id="KW-1185">Reference proteome</keyword>
<dbReference type="OrthoDB" id="1920064at2759"/>
<feature type="compositionally biased region" description="Polar residues" evidence="1">
    <location>
        <begin position="362"/>
        <end position="371"/>
    </location>
</feature>
<dbReference type="Gene3D" id="1.10.8.10">
    <property type="entry name" value="DNA helicase RuvA subunit, C-terminal domain"/>
    <property type="match status" value="1"/>
</dbReference>
<feature type="region of interest" description="Disordered" evidence="1">
    <location>
        <begin position="418"/>
        <end position="438"/>
    </location>
</feature>
<feature type="compositionally biased region" description="Basic and acidic residues" evidence="1">
    <location>
        <begin position="228"/>
        <end position="239"/>
    </location>
</feature>
<organism evidence="2 3">
    <name type="scientific">Juglans regia</name>
    <name type="common">English walnut</name>
    <dbReference type="NCBI Taxonomy" id="51240"/>
    <lineage>
        <taxon>Eukaryota</taxon>
        <taxon>Viridiplantae</taxon>
        <taxon>Streptophyta</taxon>
        <taxon>Embryophyta</taxon>
        <taxon>Tracheophyta</taxon>
        <taxon>Spermatophyta</taxon>
        <taxon>Magnoliopsida</taxon>
        <taxon>eudicotyledons</taxon>
        <taxon>Gunneridae</taxon>
        <taxon>Pentapetalae</taxon>
        <taxon>rosids</taxon>
        <taxon>fabids</taxon>
        <taxon>Fagales</taxon>
        <taxon>Juglandaceae</taxon>
        <taxon>Juglans</taxon>
    </lineage>
</organism>
<dbReference type="FunCoup" id="A0A2I4FAY1">
    <property type="interactions" value="3025"/>
</dbReference>
<dbReference type="InterPro" id="IPR003903">
    <property type="entry name" value="UIM_dom"/>
</dbReference>
<dbReference type="STRING" id="51240.A0A2I4FAY1"/>
<proteinExistence type="predicted"/>
<name>A0A2I4FAY1_JUGRE</name>
<evidence type="ECO:0000313" key="2">
    <source>
        <dbReference type="Proteomes" id="UP000235220"/>
    </source>
</evidence>
<dbReference type="RefSeq" id="XP_018828814.2">
    <property type="nucleotide sequence ID" value="XM_018973269.2"/>
</dbReference>
<feature type="region of interest" description="Disordered" evidence="1">
    <location>
        <begin position="124"/>
        <end position="143"/>
    </location>
</feature>
<accession>A0A2I4FAY1</accession>
<dbReference type="InterPro" id="IPR001012">
    <property type="entry name" value="UBX_dom"/>
</dbReference>
<dbReference type="PROSITE" id="PS50033">
    <property type="entry name" value="UBX"/>
    <property type="match status" value="1"/>
</dbReference>
<dbReference type="SUPFAM" id="SSF54236">
    <property type="entry name" value="Ubiquitin-like"/>
    <property type="match status" value="1"/>
</dbReference>
<dbReference type="Gramene" id="Jr09_11550_p1">
    <property type="protein sequence ID" value="cds.Jr09_11550_p1"/>
    <property type="gene ID" value="Jr09_11550"/>
</dbReference>
<dbReference type="SMART" id="SM00726">
    <property type="entry name" value="UIM"/>
    <property type="match status" value="2"/>
</dbReference>
<dbReference type="GeneID" id="108997126"/>
<dbReference type="Gene3D" id="3.10.20.90">
    <property type="entry name" value="Phosphatidylinositol 3-kinase Catalytic Subunit, Chain A, domain 1"/>
    <property type="match status" value="1"/>
</dbReference>
<dbReference type="InterPro" id="IPR050730">
    <property type="entry name" value="UBX_domain-protein"/>
</dbReference>
<dbReference type="InterPro" id="IPR029071">
    <property type="entry name" value="Ubiquitin-like_domsf"/>
</dbReference>
<evidence type="ECO:0000256" key="1">
    <source>
        <dbReference type="SAM" id="MobiDB-lite"/>
    </source>
</evidence>
<feature type="region of interest" description="Disordered" evidence="1">
    <location>
        <begin position="464"/>
        <end position="519"/>
    </location>
</feature>
<dbReference type="InterPro" id="IPR009060">
    <property type="entry name" value="UBA-like_sf"/>
</dbReference>
<dbReference type="Proteomes" id="UP000235220">
    <property type="component" value="Chromosome 9"/>
</dbReference>
<dbReference type="CDD" id="cd14351">
    <property type="entry name" value="UBA_Ubx1_like"/>
    <property type="match status" value="1"/>
</dbReference>
<evidence type="ECO:0000313" key="3">
    <source>
        <dbReference type="RefSeq" id="XP_018828814.2"/>
    </source>
</evidence>
<dbReference type="Pfam" id="PF00789">
    <property type="entry name" value="UBX"/>
    <property type="match status" value="1"/>
</dbReference>
<dbReference type="PANTHER" id="PTHR23322:SF93">
    <property type="entry name" value="UBX DOMAIN-CONTAINING PROTEIN 8"/>
    <property type="match status" value="1"/>
</dbReference>
<dbReference type="AlphaFoldDB" id="A0A2I4FAY1"/>
<protein>
    <submittedName>
        <fullName evidence="3">Plant UBX domain-containing protein 8-like</fullName>
    </submittedName>
</protein>
<dbReference type="GO" id="GO:0043130">
    <property type="term" value="F:ubiquitin binding"/>
    <property type="evidence" value="ECO:0000318"/>
    <property type="project" value="GO_Central"/>
</dbReference>
<sequence length="602" mass="66054">MARPNQEAIDTFMSITGASEVIAAQKLEECGGDLNEAVNAHFSEGDRNTSANMHTTYVAAPQDDSMDIDQVEPRAPPLSLIATDRNTNPFSPLSPNFSGSFLESSSDFTSSTPFVTHPKEVREVPLDVKDSNQPSGRSGQAPIVGDVSESVHAHGSDTHGSVPIDEDVDQNISAAATAQAIVHDGEDHILGDRSHNRNIRPNASGFERLPDDSDDIEEEMIIAAIEASKREVEGAHNDLADLEPQQRQSHSDDAELAHAVSLSLKTAEQEKALREQGESAGASNVGDSEPAEGEPGKLAASNVRLEPRSSSIQEEAEDVEEQPLARHRSQHMPSGSVDSAKDVLVVEDSSPSSPVWHGMGNHPQNNGNAFQSDEWGGISSVEHDEAVMLEAAMFGGIPEGPGYRSAYAPHHFMQAGGHYPQWPQRPPSPSLAAQRMIREQQDDEYHASLLADKEKELKALEEAEAHRLEEEAAREKAREEDRRKEEESRRKLEEEQELERQLAAKEASLPEEPGSEDENAVTLLVRMPDGIRRGRRFLKSDKLQFLFDFIDIGKGVKPGTYRLVRPYPRRAFSDEESALTLNELGLTSKQEALYLESISPKM</sequence>
<dbReference type="SMART" id="SM00166">
    <property type="entry name" value="UBX"/>
    <property type="match status" value="1"/>
</dbReference>
<dbReference type="Pfam" id="PF14555">
    <property type="entry name" value="UBA_4"/>
    <property type="match status" value="1"/>
</dbReference>
<dbReference type="SUPFAM" id="SSF46934">
    <property type="entry name" value="UBA-like"/>
    <property type="match status" value="1"/>
</dbReference>
<feature type="compositionally biased region" description="Basic and acidic residues" evidence="1">
    <location>
        <begin position="267"/>
        <end position="277"/>
    </location>
</feature>
<gene>
    <name evidence="3" type="primary">LOC108997126</name>
</gene>
<reference evidence="3" key="1">
    <citation type="submission" date="2025-08" db="UniProtKB">
        <authorList>
            <consortium name="RefSeq"/>
        </authorList>
    </citation>
    <scope>IDENTIFICATION</scope>
    <source>
        <tissue evidence="3">Leaves</tissue>
    </source>
</reference>